<feature type="region of interest" description="Disordered" evidence="6">
    <location>
        <begin position="63"/>
        <end position="89"/>
    </location>
</feature>
<feature type="compositionally biased region" description="Basic and acidic residues" evidence="6">
    <location>
        <begin position="682"/>
        <end position="710"/>
    </location>
</feature>
<feature type="region of interest" description="Disordered" evidence="6">
    <location>
        <begin position="530"/>
        <end position="581"/>
    </location>
</feature>
<dbReference type="Proteomes" id="UP000095284">
    <property type="component" value="Unplaced"/>
</dbReference>
<evidence type="ECO:0000256" key="1">
    <source>
        <dbReference type="ARBA" id="ARBA00022723"/>
    </source>
</evidence>
<feature type="compositionally biased region" description="Basic and acidic residues" evidence="6">
    <location>
        <begin position="634"/>
        <end position="665"/>
    </location>
</feature>
<evidence type="ECO:0000313" key="8">
    <source>
        <dbReference type="EMBL" id="CAD5225126.1"/>
    </source>
</evidence>
<feature type="region of interest" description="Disordered" evidence="6">
    <location>
        <begin position="460"/>
        <end position="479"/>
    </location>
</feature>
<feature type="region of interest" description="Disordered" evidence="6">
    <location>
        <begin position="338"/>
        <end position="358"/>
    </location>
</feature>
<evidence type="ECO:0000313" key="12">
    <source>
        <dbReference type="WBParaSite" id="BXY_0438500.1"/>
    </source>
</evidence>
<dbReference type="Gene3D" id="2.10.110.10">
    <property type="entry name" value="Cysteine Rich Protein"/>
    <property type="match status" value="1"/>
</dbReference>
<feature type="compositionally biased region" description="Basic and acidic residues" evidence="6">
    <location>
        <begin position="543"/>
        <end position="558"/>
    </location>
</feature>
<evidence type="ECO:0000256" key="3">
    <source>
        <dbReference type="ARBA" id="ARBA00023038"/>
    </source>
</evidence>
<dbReference type="SUPFAM" id="SSF57716">
    <property type="entry name" value="Glucocorticoid receptor-like (DNA-binding domain)"/>
    <property type="match status" value="1"/>
</dbReference>
<dbReference type="EMBL" id="CAJFDI010000004">
    <property type="protein sequence ID" value="CAD5225126.1"/>
    <property type="molecule type" value="Genomic_DNA"/>
</dbReference>
<reference evidence="9" key="2">
    <citation type="submission" date="2020-08" db="EMBL/GenBank/DDBJ databases">
        <authorList>
            <person name="Kikuchi T."/>
        </authorList>
    </citation>
    <scope>NUCLEOTIDE SEQUENCE</scope>
    <source>
        <strain evidence="8">Ka4C1</strain>
    </source>
</reference>
<keyword evidence="11" id="KW-1185">Reference proteome</keyword>
<evidence type="ECO:0000256" key="4">
    <source>
        <dbReference type="PROSITE-ProRule" id="PRU00125"/>
    </source>
</evidence>
<evidence type="ECO:0000313" key="11">
    <source>
        <dbReference type="Proteomes" id="UP000659654"/>
    </source>
</evidence>
<dbReference type="PROSITE" id="PS50023">
    <property type="entry name" value="LIM_DOMAIN_2"/>
    <property type="match status" value="1"/>
</dbReference>
<evidence type="ECO:0000313" key="9">
    <source>
        <dbReference type="EMBL" id="CAG9114131.1"/>
    </source>
</evidence>
<dbReference type="EMBL" id="CAJFCV020000004">
    <property type="protein sequence ID" value="CAG9114131.1"/>
    <property type="molecule type" value="Genomic_DNA"/>
</dbReference>
<keyword evidence="2 4" id="KW-0862">Zinc</keyword>
<evidence type="ECO:0000256" key="6">
    <source>
        <dbReference type="SAM" id="MobiDB-lite"/>
    </source>
</evidence>
<reference evidence="12" key="1">
    <citation type="submission" date="2016-11" db="UniProtKB">
        <authorList>
            <consortium name="WormBaseParasite"/>
        </authorList>
    </citation>
    <scope>IDENTIFICATION</scope>
</reference>
<keyword evidence="5" id="KW-0175">Coiled coil</keyword>
<dbReference type="PROSITE" id="PS00478">
    <property type="entry name" value="LIM_DOMAIN_1"/>
    <property type="match status" value="1"/>
</dbReference>
<protein>
    <submittedName>
        <fullName evidence="8">(pine wood nematode) hypothetical protein</fullName>
    </submittedName>
    <submittedName>
        <fullName evidence="12">LIM zinc-binding domain-containing protein</fullName>
    </submittedName>
</protein>
<gene>
    <name evidence="8" type="ORF">BXYJ_LOCUS8388</name>
</gene>
<feature type="region of interest" description="Disordered" evidence="6">
    <location>
        <begin position="1"/>
        <end position="33"/>
    </location>
</feature>
<dbReference type="CDD" id="cd09358">
    <property type="entry name" value="LIM_Mical_like"/>
    <property type="match status" value="1"/>
</dbReference>
<name>A0A1I7RUH5_BURXY</name>
<dbReference type="WBParaSite" id="BXY_0438500.1">
    <property type="protein sequence ID" value="BXY_0438500.1"/>
    <property type="gene ID" value="BXY_0438500"/>
</dbReference>
<organism evidence="10 12">
    <name type="scientific">Bursaphelenchus xylophilus</name>
    <name type="common">Pinewood nematode worm</name>
    <name type="synonym">Aphelenchoides xylophilus</name>
    <dbReference type="NCBI Taxonomy" id="6326"/>
    <lineage>
        <taxon>Eukaryota</taxon>
        <taxon>Metazoa</taxon>
        <taxon>Ecdysozoa</taxon>
        <taxon>Nematoda</taxon>
        <taxon>Chromadorea</taxon>
        <taxon>Rhabditida</taxon>
        <taxon>Tylenchina</taxon>
        <taxon>Tylenchomorpha</taxon>
        <taxon>Aphelenchoidea</taxon>
        <taxon>Aphelenchoididae</taxon>
        <taxon>Bursaphelenchus</taxon>
    </lineage>
</organism>
<dbReference type="InterPro" id="IPR001781">
    <property type="entry name" value="Znf_LIM"/>
</dbReference>
<feature type="region of interest" description="Disordered" evidence="6">
    <location>
        <begin position="495"/>
        <end position="516"/>
    </location>
</feature>
<dbReference type="AlphaFoldDB" id="A0A1I7RUH5"/>
<accession>A0A1I7RUH5</accession>
<feature type="coiled-coil region" evidence="5">
    <location>
        <begin position="255"/>
        <end position="285"/>
    </location>
</feature>
<keyword evidence="1 4" id="KW-0479">Metal-binding</keyword>
<feature type="region of interest" description="Disordered" evidence="6">
    <location>
        <begin position="619"/>
        <end position="710"/>
    </location>
</feature>
<dbReference type="SMART" id="SM00132">
    <property type="entry name" value="LIM"/>
    <property type="match status" value="1"/>
</dbReference>
<dbReference type="PANTHER" id="PTHR24206">
    <property type="entry name" value="OS06G0237300 PROTEIN"/>
    <property type="match status" value="1"/>
</dbReference>
<evidence type="ECO:0000313" key="10">
    <source>
        <dbReference type="Proteomes" id="UP000095284"/>
    </source>
</evidence>
<keyword evidence="3 4" id="KW-0440">LIM domain</keyword>
<dbReference type="Proteomes" id="UP000582659">
    <property type="component" value="Unassembled WGS sequence"/>
</dbReference>
<feature type="compositionally biased region" description="Acidic residues" evidence="6">
    <location>
        <begin position="571"/>
        <end position="580"/>
    </location>
</feature>
<dbReference type="Proteomes" id="UP000659654">
    <property type="component" value="Unassembled WGS sequence"/>
</dbReference>
<evidence type="ECO:0000256" key="2">
    <source>
        <dbReference type="ARBA" id="ARBA00022833"/>
    </source>
</evidence>
<dbReference type="GO" id="GO:0046872">
    <property type="term" value="F:metal ion binding"/>
    <property type="evidence" value="ECO:0007669"/>
    <property type="project" value="UniProtKB-KW"/>
</dbReference>
<sequence>MSDNEDPYAVSSDSDDDDVRKPPPKIQIEGRTGDLNKIKENLIKAETNVKDEERQKEIEALKEGKKEELAKMKQDFEAGKSSLQKEEPERKVSLEGVGKDTLSSIRNLIESGGETKAFESEQRKEVESLLKSEGERKKMLAAFMEEAAKEPSNDCFICGKIVYNVERIVAAKKTYHNTCFKCCKCSKRLTPTTFNHHEENLFCRAHYQEALHPEQVGAVVDEEDDQPDEDDEWALVSKPKKLADGVVRSDQTANIGDELAQLRSLKEKKAELEQSAAEAQKVDKKLTPAEEIAAGRVKENMEKITTGTDEEKAAAEAAERQKEIEAIKGSVHDVKNRWKTGDVETAESKESETKSELEALKGQRISDRFKEGADEHEVVKAYDKSELNTTAIAEARKSFLEGSAYQSGPVEKTANDLDEIRRGTLSSFKDRFEKGQATEYEKTAVELDVQLGNIKDQLSKLKSEDQMTPEERAEKKKKEIEEEFLRYKLARKLREKKNAQGGEEEAPAVEGGSGLDVEIKMAGKARKKFEEIDSNAAPIFPKQAERRTSSSKWDKPESTAEVVNRRQQQSDSEEDEDPDAFDVKNLMNKFKNIANLAPTKVEKNLDELEQLRIEAKNLREKFEKQGTGADEETEEKKRQLQEEFEQLKAERQRAKEELEAERAAAEAEGGEDKEEIQIAADHASKMAAKWEKINKKEAKKAERSKMPARQ</sequence>
<dbReference type="OrthoDB" id="1679758at2759"/>
<evidence type="ECO:0000256" key="5">
    <source>
        <dbReference type="SAM" id="Coils"/>
    </source>
</evidence>
<dbReference type="Pfam" id="PF00412">
    <property type="entry name" value="LIM"/>
    <property type="match status" value="1"/>
</dbReference>
<proteinExistence type="predicted"/>
<dbReference type="eggNOG" id="KOG1700">
    <property type="taxonomic scope" value="Eukaryota"/>
</dbReference>
<feature type="domain" description="LIM zinc-binding" evidence="7">
    <location>
        <begin position="153"/>
        <end position="213"/>
    </location>
</feature>
<evidence type="ECO:0000259" key="7">
    <source>
        <dbReference type="PROSITE" id="PS50023"/>
    </source>
</evidence>